<organism evidence="2 3">
    <name type="scientific">Stylosanthes scabra</name>
    <dbReference type="NCBI Taxonomy" id="79078"/>
    <lineage>
        <taxon>Eukaryota</taxon>
        <taxon>Viridiplantae</taxon>
        <taxon>Streptophyta</taxon>
        <taxon>Embryophyta</taxon>
        <taxon>Tracheophyta</taxon>
        <taxon>Spermatophyta</taxon>
        <taxon>Magnoliopsida</taxon>
        <taxon>eudicotyledons</taxon>
        <taxon>Gunneridae</taxon>
        <taxon>Pentapetalae</taxon>
        <taxon>rosids</taxon>
        <taxon>fabids</taxon>
        <taxon>Fabales</taxon>
        <taxon>Fabaceae</taxon>
        <taxon>Papilionoideae</taxon>
        <taxon>50 kb inversion clade</taxon>
        <taxon>dalbergioids sensu lato</taxon>
        <taxon>Dalbergieae</taxon>
        <taxon>Pterocarpus clade</taxon>
        <taxon>Stylosanthes</taxon>
    </lineage>
</organism>
<sequence>MSNLPYVGSRPTSGPNPPRIHTKGPQYQSSDPHEIRIISTSISSHHGYIKRRSALLQVRLLNPTQLRVFEGSQILIWRPLPYTLSLAHSNSQPSSLAPPVIPEVPKPLKVHSVQIHFPPVTQAQLTALLIGNQTQ</sequence>
<dbReference type="EMBL" id="JASCZI010271888">
    <property type="protein sequence ID" value="MED6216821.1"/>
    <property type="molecule type" value="Genomic_DNA"/>
</dbReference>
<keyword evidence="3" id="KW-1185">Reference proteome</keyword>
<evidence type="ECO:0000256" key="1">
    <source>
        <dbReference type="SAM" id="MobiDB-lite"/>
    </source>
</evidence>
<comment type="caution">
    <text evidence="2">The sequence shown here is derived from an EMBL/GenBank/DDBJ whole genome shotgun (WGS) entry which is preliminary data.</text>
</comment>
<accession>A0ABU6Z4X9</accession>
<name>A0ABU6Z4X9_9FABA</name>
<feature type="region of interest" description="Disordered" evidence="1">
    <location>
        <begin position="1"/>
        <end position="32"/>
    </location>
</feature>
<proteinExistence type="predicted"/>
<gene>
    <name evidence="2" type="ORF">PIB30_011412</name>
</gene>
<evidence type="ECO:0000313" key="2">
    <source>
        <dbReference type="EMBL" id="MED6216821.1"/>
    </source>
</evidence>
<dbReference type="Proteomes" id="UP001341840">
    <property type="component" value="Unassembled WGS sequence"/>
</dbReference>
<evidence type="ECO:0000313" key="3">
    <source>
        <dbReference type="Proteomes" id="UP001341840"/>
    </source>
</evidence>
<protein>
    <submittedName>
        <fullName evidence="2">Uncharacterized protein</fullName>
    </submittedName>
</protein>
<reference evidence="2 3" key="1">
    <citation type="journal article" date="2023" name="Plants (Basel)">
        <title>Bridging the Gap: Combining Genomics and Transcriptomics Approaches to Understand Stylosanthes scabra, an Orphan Legume from the Brazilian Caatinga.</title>
        <authorList>
            <person name="Ferreira-Neto J.R.C."/>
            <person name="da Silva M.D."/>
            <person name="Binneck E."/>
            <person name="de Melo N.F."/>
            <person name="da Silva R.H."/>
            <person name="de Melo A.L.T.M."/>
            <person name="Pandolfi V."/>
            <person name="Bustamante F.O."/>
            <person name="Brasileiro-Vidal A.C."/>
            <person name="Benko-Iseppon A.M."/>
        </authorList>
    </citation>
    <scope>NUCLEOTIDE SEQUENCE [LARGE SCALE GENOMIC DNA]</scope>
    <source>
        <tissue evidence="2">Leaves</tissue>
    </source>
</reference>